<reference evidence="9 10" key="1">
    <citation type="journal article" date="2014" name="Nature">
        <title>The genome of the recently domesticated crop plant sugar beet (Beta vulgaris).</title>
        <authorList>
            <person name="Dohm J.C."/>
            <person name="Minoche A.E."/>
            <person name="Holtgrawe D."/>
            <person name="Capella-Gutierrez S."/>
            <person name="Zakrzewski F."/>
            <person name="Tafer H."/>
            <person name="Rupp O."/>
            <person name="Sorensen T.R."/>
            <person name="Stracke R."/>
            <person name="Reinhardt R."/>
            <person name="Goesmann A."/>
            <person name="Kraft T."/>
            <person name="Schulz B."/>
            <person name="Stadler P.F."/>
            <person name="Schmidt T."/>
            <person name="Gabaldon T."/>
            <person name="Lehrach H."/>
            <person name="Weisshaar B."/>
            <person name="Himmelbauer H."/>
        </authorList>
    </citation>
    <scope>NUCLEOTIDE SEQUENCE [LARGE SCALE GENOMIC DNA]</scope>
    <source>
        <tissue evidence="9">Taproot</tissue>
    </source>
</reference>
<dbReference type="EMBL" id="KQ090301">
    <property type="protein sequence ID" value="KMS97640.1"/>
    <property type="molecule type" value="Genomic_DNA"/>
</dbReference>
<evidence type="ECO:0000256" key="7">
    <source>
        <dbReference type="ARBA" id="ARBA00023265"/>
    </source>
</evidence>
<dbReference type="GO" id="GO:0006952">
    <property type="term" value="P:defense response"/>
    <property type="evidence" value="ECO:0007669"/>
    <property type="project" value="UniProtKB-KW"/>
</dbReference>
<keyword evidence="3 8" id="KW-0812">Transmembrane</keyword>
<keyword evidence="6 8" id="KW-0472">Membrane</keyword>
<dbReference type="OrthoDB" id="1388414at2759"/>
<dbReference type="PANTHER" id="PTHR31942">
    <property type="entry name" value="MLO-LIKE PROTEIN 1"/>
    <property type="match status" value="1"/>
</dbReference>
<dbReference type="AlphaFoldDB" id="A0A0J8E3F6"/>
<evidence type="ECO:0000256" key="5">
    <source>
        <dbReference type="ARBA" id="ARBA00022989"/>
    </source>
</evidence>
<dbReference type="Proteomes" id="UP000035740">
    <property type="component" value="Unassembled WGS sequence"/>
</dbReference>
<gene>
    <name evidence="9" type="ORF">BVRB_5g125220</name>
</gene>
<comment type="similarity">
    <text evidence="2">Belongs to the MLO family.</text>
</comment>
<evidence type="ECO:0008006" key="11">
    <source>
        <dbReference type="Google" id="ProtNLM"/>
    </source>
</evidence>
<keyword evidence="10" id="KW-1185">Reference proteome</keyword>
<keyword evidence="5 8" id="KW-1133">Transmembrane helix</keyword>
<evidence type="ECO:0000256" key="3">
    <source>
        <dbReference type="ARBA" id="ARBA00022692"/>
    </source>
</evidence>
<evidence type="ECO:0000256" key="8">
    <source>
        <dbReference type="SAM" id="Phobius"/>
    </source>
</evidence>
<dbReference type="Pfam" id="PF03094">
    <property type="entry name" value="Mlo"/>
    <property type="match status" value="1"/>
</dbReference>
<comment type="subcellular location">
    <subcellularLocation>
        <location evidence="1">Membrane</location>
        <topology evidence="1">Multi-pass membrane protein</topology>
    </subcellularLocation>
</comment>
<keyword evidence="7" id="KW-0568">Pathogenesis-related protein</keyword>
<feature type="transmembrane region" description="Helical" evidence="8">
    <location>
        <begin position="20"/>
        <end position="43"/>
    </location>
</feature>
<organism evidence="9 10">
    <name type="scientific">Beta vulgaris subsp. vulgaris</name>
    <name type="common">Beet</name>
    <dbReference type="NCBI Taxonomy" id="3555"/>
    <lineage>
        <taxon>Eukaryota</taxon>
        <taxon>Viridiplantae</taxon>
        <taxon>Streptophyta</taxon>
        <taxon>Embryophyta</taxon>
        <taxon>Tracheophyta</taxon>
        <taxon>Spermatophyta</taxon>
        <taxon>Magnoliopsida</taxon>
        <taxon>eudicotyledons</taxon>
        <taxon>Gunneridae</taxon>
        <taxon>Pentapetalae</taxon>
        <taxon>Caryophyllales</taxon>
        <taxon>Chenopodiaceae</taxon>
        <taxon>Betoideae</taxon>
        <taxon>Beta</taxon>
    </lineage>
</organism>
<dbReference type="PANTHER" id="PTHR31942:SF74">
    <property type="entry name" value="MLO-LIKE PROTEIN 15"/>
    <property type="match status" value="1"/>
</dbReference>
<proteinExistence type="inferred from homology"/>
<evidence type="ECO:0000313" key="9">
    <source>
        <dbReference type="EMBL" id="KMS97640.1"/>
    </source>
</evidence>
<sequence>MAAGEGRGRGGPNLEFTPTWVAAIVCTIIISLSLGVEKILHLLSKRLKRRNKRFLYKALQKVKQELLLLGFISLVLARLQDEIVNICIPKNWAVKGLPCKINNNVSHANSIVAHFSVNTRRHLLAEETNHKSHCEKGKVPLLSYQALHDLHILIFVLAVVHVLVCALTVLFGAAKIRQWRRWEESSLQKIYDLDDGNLY</sequence>
<evidence type="ECO:0000256" key="2">
    <source>
        <dbReference type="ARBA" id="ARBA00006574"/>
    </source>
</evidence>
<evidence type="ECO:0000256" key="6">
    <source>
        <dbReference type="ARBA" id="ARBA00023136"/>
    </source>
</evidence>
<dbReference type="GO" id="GO:0016020">
    <property type="term" value="C:membrane"/>
    <property type="evidence" value="ECO:0007669"/>
    <property type="project" value="UniProtKB-SubCell"/>
</dbReference>
<evidence type="ECO:0000256" key="1">
    <source>
        <dbReference type="ARBA" id="ARBA00004141"/>
    </source>
</evidence>
<accession>A0A0J8E3F6</accession>
<evidence type="ECO:0000313" key="10">
    <source>
        <dbReference type="Proteomes" id="UP000035740"/>
    </source>
</evidence>
<dbReference type="Gramene" id="KMS97640">
    <property type="protein sequence ID" value="KMS97640"/>
    <property type="gene ID" value="BVRB_5g125220"/>
</dbReference>
<feature type="transmembrane region" description="Helical" evidence="8">
    <location>
        <begin position="150"/>
        <end position="173"/>
    </location>
</feature>
<name>A0A0J8E3F6_BETVV</name>
<keyword evidence="4" id="KW-0611">Plant defense</keyword>
<dbReference type="InterPro" id="IPR004326">
    <property type="entry name" value="Mlo"/>
</dbReference>
<protein>
    <recommendedName>
        <fullName evidence="11">MLO-like protein</fullName>
    </recommendedName>
</protein>
<dbReference type="OMA" id="EASHCKE"/>
<evidence type="ECO:0000256" key="4">
    <source>
        <dbReference type="ARBA" id="ARBA00022821"/>
    </source>
</evidence>